<evidence type="ECO:0000259" key="8">
    <source>
        <dbReference type="PROSITE" id="PS50109"/>
    </source>
</evidence>
<feature type="transmembrane region" description="Helical" evidence="7">
    <location>
        <begin position="6"/>
        <end position="29"/>
    </location>
</feature>
<evidence type="ECO:0000256" key="7">
    <source>
        <dbReference type="SAM" id="Phobius"/>
    </source>
</evidence>
<dbReference type="Gene3D" id="3.30.565.10">
    <property type="entry name" value="Histidine kinase-like ATPase, C-terminal domain"/>
    <property type="match status" value="1"/>
</dbReference>
<organism evidence="9 10">
    <name type="scientific">Parabacteroides absconsus</name>
    <dbReference type="NCBI Taxonomy" id="2951805"/>
    <lineage>
        <taxon>Bacteria</taxon>
        <taxon>Pseudomonadati</taxon>
        <taxon>Bacteroidota</taxon>
        <taxon>Bacteroidia</taxon>
        <taxon>Bacteroidales</taxon>
        <taxon>Tannerellaceae</taxon>
        <taxon>Parabacteroides</taxon>
    </lineage>
</organism>
<dbReference type="SUPFAM" id="SSF55874">
    <property type="entry name" value="ATPase domain of HSP90 chaperone/DNA topoisomerase II/histidine kinase"/>
    <property type="match status" value="1"/>
</dbReference>
<dbReference type="RefSeq" id="WP_251966385.1">
    <property type="nucleotide sequence ID" value="NZ_CP146284.1"/>
</dbReference>
<dbReference type="SUPFAM" id="SSF47384">
    <property type="entry name" value="Homodimeric domain of signal transducing histidine kinase"/>
    <property type="match status" value="1"/>
</dbReference>
<proteinExistence type="predicted"/>
<dbReference type="Gene3D" id="1.10.287.130">
    <property type="match status" value="1"/>
</dbReference>
<dbReference type="EC" id="2.7.13.3" evidence="2"/>
<comment type="catalytic activity">
    <reaction evidence="1">
        <text>ATP + protein L-histidine = ADP + protein N-phospho-L-histidine.</text>
        <dbReference type="EC" id="2.7.13.3"/>
    </reaction>
</comment>
<feature type="transmembrane region" description="Helical" evidence="7">
    <location>
        <begin position="149"/>
        <end position="172"/>
    </location>
</feature>
<dbReference type="PANTHER" id="PTHR45453">
    <property type="entry name" value="PHOSPHATE REGULON SENSOR PROTEIN PHOR"/>
    <property type="match status" value="1"/>
</dbReference>
<dbReference type="InterPro" id="IPR004358">
    <property type="entry name" value="Sig_transdc_His_kin-like_C"/>
</dbReference>
<keyword evidence="10" id="KW-1185">Reference proteome</keyword>
<keyword evidence="3" id="KW-0597">Phosphoprotein</keyword>
<keyword evidence="7" id="KW-0812">Transmembrane</keyword>
<evidence type="ECO:0000256" key="6">
    <source>
        <dbReference type="ARBA" id="ARBA00023012"/>
    </source>
</evidence>
<dbReference type="Proteomes" id="UP001320603">
    <property type="component" value="Chromosome"/>
</dbReference>
<dbReference type="PRINTS" id="PR00344">
    <property type="entry name" value="BCTRLSENSOR"/>
</dbReference>
<dbReference type="InterPro" id="IPR003661">
    <property type="entry name" value="HisK_dim/P_dom"/>
</dbReference>
<keyword evidence="7" id="KW-0472">Membrane</keyword>
<evidence type="ECO:0000256" key="4">
    <source>
        <dbReference type="ARBA" id="ARBA00022679"/>
    </source>
</evidence>
<name>A0ABZ2INQ6_9BACT</name>
<dbReference type="CDD" id="cd00082">
    <property type="entry name" value="HisKA"/>
    <property type="match status" value="1"/>
</dbReference>
<evidence type="ECO:0000256" key="5">
    <source>
        <dbReference type="ARBA" id="ARBA00022777"/>
    </source>
</evidence>
<sequence length="403" mass="45862">MKTGNKIVWVYTWLIMGLVVFVVVLFYILTARSINKVYESYLAERAIATAEKYWERDELDDASYDLVQKRYDQALPIAKELILNADSIIKARKSLSRYLSDEDINELYSKHIVHFEGKEHQYGVAIYYPDNEGNFIVLIRSNNQYGADIIARMGWLLLAAFGLTAVLVYGVGKLYAGRLVNQIDEAYQNEKSFISNASHELNNPLTAIQGECEITLLRERTPAEYASALERIKSESQRMIILMKHLLFLSRGDKEIINSAIEPIHLQDFFQTLVTDPVRFKKEGPEVIVEANPHLLGIAIQNIINNAYKYSKGKEVEIRTKGYNVYIEDQGIGISSDDIKRIFQPFYRGKNARGFEGQGIGLTLSVRILKSFGARVKINSELNKGTQVHICFQPSSISTQRSK</sequence>
<dbReference type="GO" id="GO:0016301">
    <property type="term" value="F:kinase activity"/>
    <property type="evidence" value="ECO:0007669"/>
    <property type="project" value="UniProtKB-KW"/>
</dbReference>
<evidence type="ECO:0000256" key="3">
    <source>
        <dbReference type="ARBA" id="ARBA00022553"/>
    </source>
</evidence>
<dbReference type="PANTHER" id="PTHR45453:SF1">
    <property type="entry name" value="PHOSPHATE REGULON SENSOR PROTEIN PHOR"/>
    <property type="match status" value="1"/>
</dbReference>
<dbReference type="SMART" id="SM00388">
    <property type="entry name" value="HisKA"/>
    <property type="match status" value="1"/>
</dbReference>
<dbReference type="Pfam" id="PF00512">
    <property type="entry name" value="HisKA"/>
    <property type="match status" value="1"/>
</dbReference>
<accession>A0ABZ2INQ6</accession>
<evidence type="ECO:0000256" key="1">
    <source>
        <dbReference type="ARBA" id="ARBA00000085"/>
    </source>
</evidence>
<feature type="domain" description="Histidine kinase" evidence="8">
    <location>
        <begin position="196"/>
        <end position="396"/>
    </location>
</feature>
<dbReference type="Pfam" id="PF02518">
    <property type="entry name" value="HATPase_c"/>
    <property type="match status" value="1"/>
</dbReference>
<keyword evidence="7" id="KW-1133">Transmembrane helix</keyword>
<dbReference type="EMBL" id="CP146284">
    <property type="protein sequence ID" value="WWV66998.1"/>
    <property type="molecule type" value="Genomic_DNA"/>
</dbReference>
<evidence type="ECO:0000313" key="10">
    <source>
        <dbReference type="Proteomes" id="UP001320603"/>
    </source>
</evidence>
<gene>
    <name evidence="9" type="ORF">NEE14_003130</name>
</gene>
<keyword evidence="4" id="KW-0808">Transferase</keyword>
<dbReference type="PROSITE" id="PS50109">
    <property type="entry name" value="HIS_KIN"/>
    <property type="match status" value="1"/>
</dbReference>
<dbReference type="InterPro" id="IPR036890">
    <property type="entry name" value="HATPase_C_sf"/>
</dbReference>
<evidence type="ECO:0000256" key="2">
    <source>
        <dbReference type="ARBA" id="ARBA00012438"/>
    </source>
</evidence>
<dbReference type="InterPro" id="IPR005467">
    <property type="entry name" value="His_kinase_dom"/>
</dbReference>
<dbReference type="InterPro" id="IPR050351">
    <property type="entry name" value="BphY/WalK/GraS-like"/>
</dbReference>
<reference evidence="9 10" key="1">
    <citation type="submission" date="2024-02" db="EMBL/GenBank/DDBJ databases">
        <title>Whole genome sequencing of Parabacteroides sp. AD58.</title>
        <authorList>
            <person name="Chaplin A.V."/>
            <person name="Pikina A.P."/>
            <person name="Sokolova S.R."/>
            <person name="Korostin D.O."/>
            <person name="Efimov B.A."/>
        </authorList>
    </citation>
    <scope>NUCLEOTIDE SEQUENCE [LARGE SCALE GENOMIC DNA]</scope>
    <source>
        <strain evidence="9 10">AD58</strain>
    </source>
</reference>
<protein>
    <recommendedName>
        <fullName evidence="2">histidine kinase</fullName>
        <ecNumber evidence="2">2.7.13.3</ecNumber>
    </recommendedName>
</protein>
<keyword evidence="6" id="KW-0902">Two-component regulatory system</keyword>
<dbReference type="InterPro" id="IPR003594">
    <property type="entry name" value="HATPase_dom"/>
</dbReference>
<dbReference type="SMART" id="SM00387">
    <property type="entry name" value="HATPase_c"/>
    <property type="match status" value="1"/>
</dbReference>
<dbReference type="InterPro" id="IPR036097">
    <property type="entry name" value="HisK_dim/P_sf"/>
</dbReference>
<keyword evidence="5 9" id="KW-0418">Kinase</keyword>
<evidence type="ECO:0000313" key="9">
    <source>
        <dbReference type="EMBL" id="WWV66998.1"/>
    </source>
</evidence>